<comment type="similarity">
    <text evidence="1">Belongs to the 3-beta-HSD family.</text>
</comment>
<evidence type="ECO:0000313" key="3">
    <source>
        <dbReference type="Proteomes" id="UP000887575"/>
    </source>
</evidence>
<dbReference type="Pfam" id="PF01073">
    <property type="entry name" value="3Beta_HSD"/>
    <property type="match status" value="1"/>
</dbReference>
<keyword evidence="1" id="KW-0472">Membrane</keyword>
<keyword evidence="1" id="KW-0812">Transmembrane</keyword>
<evidence type="ECO:0000259" key="2">
    <source>
        <dbReference type="Pfam" id="PF01073"/>
    </source>
</evidence>
<dbReference type="InterPro" id="IPR051783">
    <property type="entry name" value="NAD(P)-dependent_oxidoreduct"/>
</dbReference>
<sequence length="357" mass="40368">MEGPIAILGATGFLGSNVAQLIQKNDRNVEVREWVPFVSPDSSCSHKLELFVGEKQIEDCLNGVKLIINCHEARDLSLNPKLEVLAEHNENFVALVRKLNPCPFVHVSTVLVQCSNFWPNVFEPERDGAKYSSRWPCKAYCKSKLLAEQASFSANDDVIVLRIPFLYGEGDTGSIVTDAILFADYFGSQIPNIGDRGGAFQMAYVRNIAQGIEDVATKLLAGEFNKREIMIMADDTRIGDPYSTILEPYAKNPKRPLSPVTLPFLPLYYVYLLITWLLLLVNRLVNIGEFLAKLPDPSLLYLVFHHWTFFNTNKASFLLPKHLNIDREFVDKISRTHYNCLIPSELKASWTLKIDNE</sequence>
<dbReference type="Gene3D" id="3.40.50.720">
    <property type="entry name" value="NAD(P)-binding Rossmann-like Domain"/>
    <property type="match status" value="1"/>
</dbReference>
<dbReference type="PANTHER" id="PTHR48079:SF6">
    <property type="entry name" value="NAD(P)-BINDING DOMAIN-CONTAINING PROTEIN-RELATED"/>
    <property type="match status" value="1"/>
</dbReference>
<feature type="domain" description="3-beta hydroxysteroid dehydrogenase/isomerase" evidence="2">
    <location>
        <begin position="7"/>
        <end position="211"/>
    </location>
</feature>
<keyword evidence="1" id="KW-1133">Transmembrane helix</keyword>
<dbReference type="GO" id="GO:0006694">
    <property type="term" value="P:steroid biosynthetic process"/>
    <property type="evidence" value="ECO:0007669"/>
    <property type="project" value="InterPro"/>
</dbReference>
<dbReference type="GO" id="GO:0004029">
    <property type="term" value="F:aldehyde dehydrogenase (NAD+) activity"/>
    <property type="evidence" value="ECO:0007669"/>
    <property type="project" value="TreeGrafter"/>
</dbReference>
<dbReference type="AlphaFoldDB" id="A0AAF3J1R8"/>
<dbReference type="GO" id="GO:0016616">
    <property type="term" value="F:oxidoreductase activity, acting on the CH-OH group of donors, NAD or NADP as acceptor"/>
    <property type="evidence" value="ECO:0007669"/>
    <property type="project" value="InterPro"/>
</dbReference>
<dbReference type="InterPro" id="IPR002225">
    <property type="entry name" value="3Beta_OHSteriod_DH/Estase"/>
</dbReference>
<dbReference type="InterPro" id="IPR036291">
    <property type="entry name" value="NAD(P)-bd_dom_sf"/>
</dbReference>
<organism evidence="3 4">
    <name type="scientific">Mesorhabditis belari</name>
    <dbReference type="NCBI Taxonomy" id="2138241"/>
    <lineage>
        <taxon>Eukaryota</taxon>
        <taxon>Metazoa</taxon>
        <taxon>Ecdysozoa</taxon>
        <taxon>Nematoda</taxon>
        <taxon>Chromadorea</taxon>
        <taxon>Rhabditida</taxon>
        <taxon>Rhabditina</taxon>
        <taxon>Rhabditomorpha</taxon>
        <taxon>Rhabditoidea</taxon>
        <taxon>Rhabditidae</taxon>
        <taxon>Mesorhabditinae</taxon>
        <taxon>Mesorhabditis</taxon>
    </lineage>
</organism>
<evidence type="ECO:0000313" key="4">
    <source>
        <dbReference type="WBParaSite" id="MBELARI_LOCUS10764"/>
    </source>
</evidence>
<proteinExistence type="inferred from homology"/>
<dbReference type="WBParaSite" id="MBELARI_LOCUS10764">
    <property type="protein sequence ID" value="MBELARI_LOCUS10764"/>
    <property type="gene ID" value="MBELARI_LOCUS10764"/>
</dbReference>
<dbReference type="GO" id="GO:0005737">
    <property type="term" value="C:cytoplasm"/>
    <property type="evidence" value="ECO:0007669"/>
    <property type="project" value="TreeGrafter"/>
</dbReference>
<dbReference type="PANTHER" id="PTHR48079">
    <property type="entry name" value="PROTEIN YEEZ"/>
    <property type="match status" value="1"/>
</dbReference>
<reference evidence="4" key="1">
    <citation type="submission" date="2024-02" db="UniProtKB">
        <authorList>
            <consortium name="WormBaseParasite"/>
        </authorList>
    </citation>
    <scope>IDENTIFICATION</scope>
</reference>
<protein>
    <submittedName>
        <fullName evidence="4">3-beta hydroxysteroid dehydrogenase/isomerase domain-containing protein</fullName>
    </submittedName>
</protein>
<dbReference type="Proteomes" id="UP000887575">
    <property type="component" value="Unassembled WGS sequence"/>
</dbReference>
<feature type="transmembrane region" description="Helical" evidence="1">
    <location>
        <begin position="267"/>
        <end position="285"/>
    </location>
</feature>
<keyword evidence="3" id="KW-1185">Reference proteome</keyword>
<accession>A0AAF3J1R8</accession>
<name>A0AAF3J1R8_9BILA</name>
<evidence type="ECO:0000256" key="1">
    <source>
        <dbReference type="RuleBase" id="RU004475"/>
    </source>
</evidence>
<dbReference type="SUPFAM" id="SSF51735">
    <property type="entry name" value="NAD(P)-binding Rossmann-fold domains"/>
    <property type="match status" value="1"/>
</dbReference>
<keyword evidence="1" id="KW-0560">Oxidoreductase</keyword>